<keyword evidence="2" id="KW-0472">Membrane</keyword>
<sequence length="260" mass="27598">MNNQRPSWTRNPNNLVIAGIGAIAVLVVALLVVIVAISNTGGDTTAVATATTTDLGDPGPKANLTTTKGKPTSAPTADVAPDEFAPTAPGTYDPQGPKQWRPKGTKASDPTTGGLIFKFRSADNMLNCSASKRELVCQARARNNAEANTRIDTAQKVCSNAAPGITRDAIALTLTDPLPCIKTIQGDNDTRDWQTMPDGTFAWVPSPKGDAWCTMSKTAYPEDYGRELEPGTKFTSRLECSTTNPTITHFTLAAFIMKGL</sequence>
<accession>A0A137YWY3</accession>
<keyword evidence="4" id="KW-1185">Reference proteome</keyword>
<proteinExistence type="predicted"/>
<feature type="transmembrane region" description="Helical" evidence="2">
    <location>
        <begin position="15"/>
        <end position="37"/>
    </location>
</feature>
<feature type="compositionally biased region" description="Polar residues" evidence="1">
    <location>
        <begin position="63"/>
        <end position="75"/>
    </location>
</feature>
<keyword evidence="2" id="KW-0812">Transmembrane</keyword>
<evidence type="ECO:0000313" key="3">
    <source>
        <dbReference type="EMBL" id="KXO90457.1"/>
    </source>
</evidence>
<reference evidence="3 4" key="1">
    <citation type="submission" date="2016-02" db="EMBL/GenBank/DDBJ databases">
        <authorList>
            <person name="Teng J.L."/>
            <person name="Tang Y."/>
            <person name="Huang Y."/>
            <person name="Guo F."/>
            <person name="Wei W."/>
            <person name="Chen J.H."/>
            <person name="Wong S.Y."/>
            <person name="Lau S.K."/>
            <person name="Woo P.C."/>
        </authorList>
    </citation>
    <scope>NUCLEOTIDE SEQUENCE [LARGE SCALE GENOMIC DNA]</scope>
    <source>
        <strain evidence="3 4">JCM 13375</strain>
    </source>
</reference>
<evidence type="ECO:0000313" key="4">
    <source>
        <dbReference type="Proteomes" id="UP000070409"/>
    </source>
</evidence>
<feature type="region of interest" description="Disordered" evidence="1">
    <location>
        <begin position="50"/>
        <end position="111"/>
    </location>
</feature>
<keyword evidence="2" id="KW-1133">Transmembrane helix</keyword>
<evidence type="ECO:0000256" key="2">
    <source>
        <dbReference type="SAM" id="Phobius"/>
    </source>
</evidence>
<name>A0A137YWY3_9ACTN</name>
<protein>
    <submittedName>
        <fullName evidence="3">Uncharacterized protein</fullName>
    </submittedName>
</protein>
<dbReference type="RefSeq" id="WP_068746724.1">
    <property type="nucleotide sequence ID" value="NZ_LSRE01000048.1"/>
</dbReference>
<evidence type="ECO:0000256" key="1">
    <source>
        <dbReference type="SAM" id="MobiDB-lite"/>
    </source>
</evidence>
<organism evidence="3 4">
    <name type="scientific">Tsukamurella pseudospumae</name>
    <dbReference type="NCBI Taxonomy" id="239498"/>
    <lineage>
        <taxon>Bacteria</taxon>
        <taxon>Bacillati</taxon>
        <taxon>Actinomycetota</taxon>
        <taxon>Actinomycetes</taxon>
        <taxon>Mycobacteriales</taxon>
        <taxon>Tsukamurellaceae</taxon>
        <taxon>Tsukamurella</taxon>
    </lineage>
</organism>
<dbReference type="Proteomes" id="UP000070409">
    <property type="component" value="Unassembled WGS sequence"/>
</dbReference>
<dbReference type="EMBL" id="LSRE01000048">
    <property type="protein sequence ID" value="KXO90457.1"/>
    <property type="molecule type" value="Genomic_DNA"/>
</dbReference>
<comment type="caution">
    <text evidence="3">The sequence shown here is derived from an EMBL/GenBank/DDBJ whole genome shotgun (WGS) entry which is preliminary data.</text>
</comment>
<gene>
    <name evidence="3" type="ORF">AXK61_07510</name>
</gene>